<keyword evidence="1" id="KW-0456">Lyase</keyword>
<dbReference type="GeneID" id="92740151"/>
<accession>A0AAQ3PUF9</accession>
<name>A0AAQ3PUF9_ANAHA</name>
<dbReference type="RefSeq" id="WP_306857341.1">
    <property type="nucleotide sequence ID" value="NZ_CP132968.1"/>
</dbReference>
<dbReference type="AlphaFoldDB" id="A0AAQ3PUF9"/>
<dbReference type="Gene3D" id="3.10.129.10">
    <property type="entry name" value="Hotdog Thioesterase"/>
    <property type="match status" value="1"/>
</dbReference>
<proteinExistence type="predicted"/>
<gene>
    <name evidence="1" type="ORF">RBI15_02060</name>
</gene>
<dbReference type="SUPFAM" id="SSF54637">
    <property type="entry name" value="Thioesterase/thiol ester dehydrase-isomerase"/>
    <property type="match status" value="1"/>
</dbReference>
<dbReference type="InterPro" id="IPR029069">
    <property type="entry name" value="HotDog_dom_sf"/>
</dbReference>
<organism evidence="1 2">
    <name type="scientific">Anaerostipes hadrus</name>
    <dbReference type="NCBI Taxonomy" id="649756"/>
    <lineage>
        <taxon>Bacteria</taxon>
        <taxon>Bacillati</taxon>
        <taxon>Bacillota</taxon>
        <taxon>Clostridia</taxon>
        <taxon>Lachnospirales</taxon>
        <taxon>Lachnospiraceae</taxon>
        <taxon>Anaerostipes</taxon>
    </lineage>
</organism>
<dbReference type="EMBL" id="CP132968">
    <property type="protein sequence ID" value="WMD16907.1"/>
    <property type="molecule type" value="Genomic_DNA"/>
</dbReference>
<protein>
    <submittedName>
        <fullName evidence="1">Beta-alanyl-CoA:ammonia lyase</fullName>
    </submittedName>
</protein>
<reference evidence="1" key="1">
    <citation type="submission" date="2023-08" db="EMBL/GenBank/DDBJ databases">
        <title>Complete Genome Sequences of butyrate producing Anaerostipes hadrus strains BA1 and GIF7 isolated from the terminal ileum of a healthy lean male.</title>
        <authorList>
            <person name="Low A."/>
            <person name="Sheludchenko M."/>
            <person name="Cheng H.E."/>
            <person name="Koh X.Q."/>
            <person name="Lee J."/>
        </authorList>
    </citation>
    <scope>NUCLEOTIDE SEQUENCE</scope>
    <source>
        <strain evidence="1">BA1</strain>
    </source>
</reference>
<evidence type="ECO:0000313" key="1">
    <source>
        <dbReference type="EMBL" id="WMD16907.1"/>
    </source>
</evidence>
<sequence>MRKVSYLSYNMTTADANNPDGIVPVGRQFDFIGDVETEEMILVDGDESLCLGYEDVKIYQDVYVGDMMEYKATLTHIGNTSRDCRIEVFKLATPAYRAGKEDCKPGDMVWFDEPVLCTEGNVRLVVKKHLQRGEQPDGAVIDPWRHLDDFPEDE</sequence>
<dbReference type="GO" id="GO:0016829">
    <property type="term" value="F:lyase activity"/>
    <property type="evidence" value="ECO:0007669"/>
    <property type="project" value="UniProtKB-KW"/>
</dbReference>
<dbReference type="Proteomes" id="UP001243496">
    <property type="component" value="Chromosome"/>
</dbReference>
<evidence type="ECO:0000313" key="2">
    <source>
        <dbReference type="Proteomes" id="UP001243496"/>
    </source>
</evidence>